<name>A0A167TF53_9AGAM</name>
<dbReference type="InterPro" id="IPR027417">
    <property type="entry name" value="P-loop_NTPase"/>
</dbReference>
<dbReference type="Pfam" id="PF04548">
    <property type="entry name" value="AIG1"/>
    <property type="match status" value="1"/>
</dbReference>
<dbReference type="Proteomes" id="UP000076532">
    <property type="component" value="Unassembled WGS sequence"/>
</dbReference>
<keyword evidence="5" id="KW-1185">Reference proteome</keyword>
<evidence type="ECO:0000256" key="2">
    <source>
        <dbReference type="SAM" id="MobiDB-lite"/>
    </source>
</evidence>
<dbReference type="Gene3D" id="3.40.50.300">
    <property type="entry name" value="P-loop containing nucleotide triphosphate hydrolases"/>
    <property type="match status" value="1"/>
</dbReference>
<dbReference type="STRING" id="436010.A0A167TF53"/>
<dbReference type="GO" id="GO:0005525">
    <property type="term" value="F:GTP binding"/>
    <property type="evidence" value="ECO:0007669"/>
    <property type="project" value="InterPro"/>
</dbReference>
<gene>
    <name evidence="4" type="ORF">FIBSPDRAFT_808285</name>
</gene>
<accession>A0A167TF53</accession>
<feature type="region of interest" description="Disordered" evidence="2">
    <location>
        <begin position="1"/>
        <end position="30"/>
    </location>
</feature>
<dbReference type="InterPro" id="IPR006703">
    <property type="entry name" value="G_AIG1"/>
</dbReference>
<protein>
    <recommendedName>
        <fullName evidence="3">AIG1-type G domain-containing protein</fullName>
    </recommendedName>
</protein>
<dbReference type="OrthoDB" id="8954335at2759"/>
<feature type="compositionally biased region" description="Basic and acidic residues" evidence="2">
    <location>
        <begin position="14"/>
        <end position="23"/>
    </location>
</feature>
<sequence length="228" mass="24997">MLPKRRRGPSPHPLGDDQVRDVPKTNQRTPGNDLFIAVMGLAGAGNSSFVNMALGRDACPVGTGQKPITVEIQAHRRGHPNGSGRNIVFIDTPGIQVGGEYEAADDVLWAILRWLTAEYQGNVLLTGILFMHRITDNRALGGEMRTTLLQALCGRSDLLNVVLVTTMCDEVVEEATITKRVADLQKNFWGPMISNGSRVDSSYRHTQAASAWDILTQFELHPPQNNQS</sequence>
<evidence type="ECO:0000256" key="1">
    <source>
        <dbReference type="ARBA" id="ARBA00022741"/>
    </source>
</evidence>
<organism evidence="4 5">
    <name type="scientific">Athelia psychrophila</name>
    <dbReference type="NCBI Taxonomy" id="1759441"/>
    <lineage>
        <taxon>Eukaryota</taxon>
        <taxon>Fungi</taxon>
        <taxon>Dikarya</taxon>
        <taxon>Basidiomycota</taxon>
        <taxon>Agaricomycotina</taxon>
        <taxon>Agaricomycetes</taxon>
        <taxon>Agaricomycetidae</taxon>
        <taxon>Atheliales</taxon>
        <taxon>Atheliaceae</taxon>
        <taxon>Athelia</taxon>
    </lineage>
</organism>
<dbReference type="CDD" id="cd00882">
    <property type="entry name" value="Ras_like_GTPase"/>
    <property type="match status" value="1"/>
</dbReference>
<feature type="domain" description="AIG1-type G" evidence="3">
    <location>
        <begin position="36"/>
        <end position="174"/>
    </location>
</feature>
<keyword evidence="1" id="KW-0547">Nucleotide-binding</keyword>
<dbReference type="SUPFAM" id="SSF52540">
    <property type="entry name" value="P-loop containing nucleoside triphosphate hydrolases"/>
    <property type="match status" value="1"/>
</dbReference>
<dbReference type="EMBL" id="KV418259">
    <property type="protein sequence ID" value="KZP02876.1"/>
    <property type="molecule type" value="Genomic_DNA"/>
</dbReference>
<evidence type="ECO:0000259" key="3">
    <source>
        <dbReference type="Pfam" id="PF04548"/>
    </source>
</evidence>
<evidence type="ECO:0000313" key="4">
    <source>
        <dbReference type="EMBL" id="KZP02876.1"/>
    </source>
</evidence>
<reference evidence="4 5" key="1">
    <citation type="journal article" date="2016" name="Mol. Biol. Evol.">
        <title>Comparative Genomics of Early-Diverging Mushroom-Forming Fungi Provides Insights into the Origins of Lignocellulose Decay Capabilities.</title>
        <authorList>
            <person name="Nagy L.G."/>
            <person name="Riley R."/>
            <person name="Tritt A."/>
            <person name="Adam C."/>
            <person name="Daum C."/>
            <person name="Floudas D."/>
            <person name="Sun H."/>
            <person name="Yadav J.S."/>
            <person name="Pangilinan J."/>
            <person name="Larsson K.H."/>
            <person name="Matsuura K."/>
            <person name="Barry K."/>
            <person name="Labutti K."/>
            <person name="Kuo R."/>
            <person name="Ohm R.A."/>
            <person name="Bhattacharya S.S."/>
            <person name="Shirouzu T."/>
            <person name="Yoshinaga Y."/>
            <person name="Martin F.M."/>
            <person name="Grigoriev I.V."/>
            <person name="Hibbett D.S."/>
        </authorList>
    </citation>
    <scope>NUCLEOTIDE SEQUENCE [LARGE SCALE GENOMIC DNA]</scope>
    <source>
        <strain evidence="4 5">CBS 109695</strain>
    </source>
</reference>
<proteinExistence type="predicted"/>
<evidence type="ECO:0000313" key="5">
    <source>
        <dbReference type="Proteomes" id="UP000076532"/>
    </source>
</evidence>
<dbReference type="AlphaFoldDB" id="A0A167TF53"/>